<keyword evidence="2" id="KW-1133">Transmembrane helix</keyword>
<feature type="region of interest" description="Disordered" evidence="1">
    <location>
        <begin position="161"/>
        <end position="185"/>
    </location>
</feature>
<proteinExistence type="predicted"/>
<dbReference type="EMBL" id="MDYQ01000068">
    <property type="protein sequence ID" value="PRP84165.1"/>
    <property type="molecule type" value="Genomic_DNA"/>
</dbReference>
<dbReference type="AlphaFoldDB" id="A0A2P6NJN2"/>
<evidence type="ECO:0000256" key="2">
    <source>
        <dbReference type="SAM" id="Phobius"/>
    </source>
</evidence>
<name>A0A2P6NJN2_9EUKA</name>
<accession>A0A2P6NJN2</accession>
<sequence length="185" mass="20703">MLLSPRREITLENHQKINKHQTGEKVKQLFYFLVFKTTIWGVSLLSVLSAMSPPKISEPLVGRKNHPGVQQVEISKRGMLLLISHELNAGESKPLDEPFYAPVVSLSYQQVSTSHSVLKPLSSPEVVLICICIHLSLNRAEDHMVALTRRELEDLLLQGTQRSSSENLESADHSYKPKSAGELVL</sequence>
<evidence type="ECO:0000256" key="1">
    <source>
        <dbReference type="SAM" id="MobiDB-lite"/>
    </source>
</evidence>
<dbReference type="InParanoid" id="A0A2P6NJN2"/>
<dbReference type="Proteomes" id="UP000241769">
    <property type="component" value="Unassembled WGS sequence"/>
</dbReference>
<organism evidence="3 4">
    <name type="scientific">Planoprotostelium fungivorum</name>
    <dbReference type="NCBI Taxonomy" id="1890364"/>
    <lineage>
        <taxon>Eukaryota</taxon>
        <taxon>Amoebozoa</taxon>
        <taxon>Evosea</taxon>
        <taxon>Variosea</taxon>
        <taxon>Cavosteliida</taxon>
        <taxon>Cavosteliaceae</taxon>
        <taxon>Planoprotostelium</taxon>
    </lineage>
</organism>
<reference evidence="3 4" key="1">
    <citation type="journal article" date="2018" name="Genome Biol. Evol.">
        <title>Multiple Roots of Fruiting Body Formation in Amoebozoa.</title>
        <authorList>
            <person name="Hillmann F."/>
            <person name="Forbes G."/>
            <person name="Novohradska S."/>
            <person name="Ferling I."/>
            <person name="Riege K."/>
            <person name="Groth M."/>
            <person name="Westermann M."/>
            <person name="Marz M."/>
            <person name="Spaller T."/>
            <person name="Winckler T."/>
            <person name="Schaap P."/>
            <person name="Glockner G."/>
        </authorList>
    </citation>
    <scope>NUCLEOTIDE SEQUENCE [LARGE SCALE GENOMIC DNA]</scope>
    <source>
        <strain evidence="3 4">Jena</strain>
    </source>
</reference>
<evidence type="ECO:0000313" key="4">
    <source>
        <dbReference type="Proteomes" id="UP000241769"/>
    </source>
</evidence>
<keyword evidence="2" id="KW-0812">Transmembrane</keyword>
<comment type="caution">
    <text evidence="3">The sequence shown here is derived from an EMBL/GenBank/DDBJ whole genome shotgun (WGS) entry which is preliminary data.</text>
</comment>
<keyword evidence="2" id="KW-0472">Membrane</keyword>
<gene>
    <name evidence="3" type="ORF">PROFUN_08365</name>
</gene>
<feature type="transmembrane region" description="Helical" evidence="2">
    <location>
        <begin position="29"/>
        <end position="51"/>
    </location>
</feature>
<evidence type="ECO:0000313" key="3">
    <source>
        <dbReference type="EMBL" id="PRP84165.1"/>
    </source>
</evidence>
<keyword evidence="4" id="KW-1185">Reference proteome</keyword>
<protein>
    <submittedName>
        <fullName evidence="3">Uncharacterized protein</fullName>
    </submittedName>
</protein>